<dbReference type="InterPro" id="IPR023298">
    <property type="entry name" value="ATPase_P-typ_TM_dom_sf"/>
</dbReference>
<dbReference type="Gene3D" id="3.40.1110.10">
    <property type="entry name" value="Calcium-transporting ATPase, cytoplasmic domain N"/>
    <property type="match status" value="1"/>
</dbReference>
<comment type="caution">
    <text evidence="16">The sequence shown here is derived from an EMBL/GenBank/DDBJ whole genome shotgun (WGS) entry which is preliminary data.</text>
</comment>
<dbReference type="Pfam" id="PF16212">
    <property type="entry name" value="PhoLip_ATPase_C"/>
    <property type="match status" value="1"/>
</dbReference>
<dbReference type="GO" id="GO:0046872">
    <property type="term" value="F:metal ion binding"/>
    <property type="evidence" value="ECO:0007669"/>
    <property type="project" value="UniProtKB-KW"/>
</dbReference>
<dbReference type="EMBL" id="VFQX01000029">
    <property type="protein sequence ID" value="KAF0978581.1"/>
    <property type="molecule type" value="Genomic_DNA"/>
</dbReference>
<evidence type="ECO:0000256" key="12">
    <source>
        <dbReference type="ARBA" id="ARBA00034036"/>
    </source>
</evidence>
<dbReference type="SFLD" id="SFLDS00003">
    <property type="entry name" value="Haloacid_Dehalogenase"/>
    <property type="match status" value="1"/>
</dbReference>
<evidence type="ECO:0000256" key="13">
    <source>
        <dbReference type="SAM" id="Phobius"/>
    </source>
</evidence>
<evidence type="ECO:0000256" key="8">
    <source>
        <dbReference type="ARBA" id="ARBA00022842"/>
    </source>
</evidence>
<reference evidence="16 17" key="1">
    <citation type="journal article" date="2019" name="Sci. Rep.">
        <title>Nanopore sequencing improves the draft genome of the human pathogenic amoeba Naegleria fowleri.</title>
        <authorList>
            <person name="Liechti N."/>
            <person name="Schurch N."/>
            <person name="Bruggmann R."/>
            <person name="Wittwer M."/>
        </authorList>
    </citation>
    <scope>NUCLEOTIDE SEQUENCE [LARGE SCALE GENOMIC DNA]</scope>
    <source>
        <strain evidence="16 17">ATCC 30894</strain>
    </source>
</reference>
<evidence type="ECO:0000256" key="5">
    <source>
        <dbReference type="ARBA" id="ARBA00022723"/>
    </source>
</evidence>
<evidence type="ECO:0000256" key="11">
    <source>
        <dbReference type="ARBA" id="ARBA00023136"/>
    </source>
</evidence>
<comment type="subcellular location">
    <subcellularLocation>
        <location evidence="1">Membrane</location>
        <topology evidence="1">Multi-pass membrane protein</topology>
    </subcellularLocation>
</comment>
<dbReference type="SUPFAM" id="SSF81665">
    <property type="entry name" value="Calcium ATPase, transmembrane domain M"/>
    <property type="match status" value="1"/>
</dbReference>
<feature type="transmembrane region" description="Helical" evidence="13">
    <location>
        <begin position="213"/>
        <end position="239"/>
    </location>
</feature>
<keyword evidence="8" id="KW-0460">Magnesium</keyword>
<evidence type="ECO:0000256" key="4">
    <source>
        <dbReference type="ARBA" id="ARBA00022692"/>
    </source>
</evidence>
<feature type="transmembrane region" description="Helical" evidence="13">
    <location>
        <begin position="162"/>
        <end position="185"/>
    </location>
</feature>
<dbReference type="VEuPathDB" id="AmoebaDB:NfTy_041930"/>
<dbReference type="OrthoDB" id="377733at2759"/>
<dbReference type="InterPro" id="IPR032630">
    <property type="entry name" value="P_typ_ATPase_c"/>
</dbReference>
<evidence type="ECO:0000259" key="15">
    <source>
        <dbReference type="Pfam" id="PF16212"/>
    </source>
</evidence>
<dbReference type="Gene3D" id="2.70.150.10">
    <property type="entry name" value="Calcium-transporting ATPase, cytoplasmic transduction domain A"/>
    <property type="match status" value="1"/>
</dbReference>
<dbReference type="VEuPathDB" id="AmoebaDB:NF0007050"/>
<accession>A0A6A5BVW8</accession>
<comment type="similarity">
    <text evidence="2">Belongs to the cation transport ATPase (P-type) (TC 3.A.3) family. Type IV subfamily.</text>
</comment>
<dbReference type="NCBIfam" id="TIGR01494">
    <property type="entry name" value="ATPase_P-type"/>
    <property type="match status" value="1"/>
</dbReference>
<dbReference type="AlphaFoldDB" id="A0A6A5BVW8"/>
<keyword evidence="10 13" id="KW-1133">Transmembrane helix</keyword>
<sequence>MPTQALRNGEMIKVKACEIHVGDIVKVEKDQSFPADLLLIASSVEDSSCKIETANLDGETNLKTRYTPNVPFSFDTIEKLSSMKGKISCELPNQDIHTFKGSLSLEGHSVHELPLSHLNLLLKGSILKSTEYAIGIAVYTGKDTKIIRNMNKGRVKFSSVNYMLNIFIAMVAILLVALCLLFAGLSSYHEFTFPRKYTYTGLPKLKVNDAASVILSFLTFYILFNLLIPISLFVTFEFVKIIQAWFITRDNQLAVYGADPHNPERNILVRSTALSSDLNADLAKIDIIFSDKTGTLTESSMFFNKCCVGSSYVHDDLLHKGALGNELTRMKDLLKDRSLHSVEITPEEEQWFNTLNTLLLLSLCHDVSPRENNESSSSQTLNTESSSVLFEGASVDEIALVQGAFNNGFQVKFCSDKKIIVCILGRDNIFEKVCEIPFTPERKRMSVLFEIPESFLCDYPVYRKMYNLRSVTSSSRSLTSTLNGIDRASDVNSKVLVCFTKGADSFLFPCMESLHSKQHKARLDEQILNFAKQGLRTLLLAFKFVDTTHAQDWVMKYHSIKSMTHLDHNTEFTLEALEKEMETNLQIVGATAIEDMLQPQVPETIKFFLDAGLQLWMLTGDKRETALNAAFLENFLDENTQIISLNGEDGSIERSPESMNKAIEDLLASKNDPSNCGTSQALVIDGHAFSQCMEHESSTKLFVELIKKCKTVICCRATPKQKAQLVDITMNRLGKTSLAIGDGANDVPMILKAKVGIGIMGKEGTQAKLASDYSIPRFYMLKRLLTVHGRYSYKRSAKRIQYSFYKNITLTFIHIYFTFYTMYSGQTLVDSSILSWYNLIFTILNPFVFGLFDKDIHEKHLEDPETGPKL</sequence>
<dbReference type="PANTHER" id="PTHR24092:SF150">
    <property type="entry name" value="PHOSPHOLIPID-TRANSPORTING ATPASE"/>
    <property type="match status" value="1"/>
</dbReference>
<name>A0A6A5BVW8_NAEFO</name>
<feature type="domain" description="P-type ATPase C-terminal" evidence="15">
    <location>
        <begin position="769"/>
        <end position="862"/>
    </location>
</feature>
<dbReference type="InterPro" id="IPR059000">
    <property type="entry name" value="ATPase_P-type_domA"/>
</dbReference>
<organism evidence="16 17">
    <name type="scientific">Naegleria fowleri</name>
    <name type="common">Brain eating amoeba</name>
    <dbReference type="NCBI Taxonomy" id="5763"/>
    <lineage>
        <taxon>Eukaryota</taxon>
        <taxon>Discoba</taxon>
        <taxon>Heterolobosea</taxon>
        <taxon>Tetramitia</taxon>
        <taxon>Eutetramitia</taxon>
        <taxon>Vahlkampfiidae</taxon>
        <taxon>Naegleria</taxon>
    </lineage>
</organism>
<dbReference type="VEuPathDB" id="AmoebaDB:FDP41_002401"/>
<dbReference type="GO" id="GO:0005524">
    <property type="term" value="F:ATP binding"/>
    <property type="evidence" value="ECO:0007669"/>
    <property type="project" value="UniProtKB-KW"/>
</dbReference>
<dbReference type="GO" id="GO:0140326">
    <property type="term" value="F:ATPase-coupled intramembrane lipid transporter activity"/>
    <property type="evidence" value="ECO:0007669"/>
    <property type="project" value="UniProtKB-EC"/>
</dbReference>
<dbReference type="InterPro" id="IPR023214">
    <property type="entry name" value="HAD_sf"/>
</dbReference>
<keyword evidence="11 13" id="KW-0472">Membrane</keyword>
<dbReference type="FunFam" id="3.40.50.1000:FF:000014">
    <property type="entry name" value="Phospholipid-transporting ATPase"/>
    <property type="match status" value="1"/>
</dbReference>
<keyword evidence="4 13" id="KW-0812">Transmembrane</keyword>
<gene>
    <name evidence="16" type="ORF">FDP41_002401</name>
</gene>
<evidence type="ECO:0000256" key="10">
    <source>
        <dbReference type="ARBA" id="ARBA00022989"/>
    </source>
</evidence>
<keyword evidence="5" id="KW-0479">Metal-binding</keyword>
<keyword evidence="7" id="KW-0067">ATP-binding</keyword>
<evidence type="ECO:0000259" key="14">
    <source>
        <dbReference type="Pfam" id="PF00122"/>
    </source>
</evidence>
<evidence type="ECO:0000256" key="2">
    <source>
        <dbReference type="ARBA" id="ARBA00008109"/>
    </source>
</evidence>
<dbReference type="PROSITE" id="PS00154">
    <property type="entry name" value="ATPASE_E1_E2"/>
    <property type="match status" value="1"/>
</dbReference>
<dbReference type="SUPFAM" id="SSF81660">
    <property type="entry name" value="Metal cation-transporting ATPase, ATP-binding domain N"/>
    <property type="match status" value="1"/>
</dbReference>
<evidence type="ECO:0000256" key="6">
    <source>
        <dbReference type="ARBA" id="ARBA00022741"/>
    </source>
</evidence>
<keyword evidence="17" id="KW-1185">Reference proteome</keyword>
<evidence type="ECO:0000313" key="16">
    <source>
        <dbReference type="EMBL" id="KAF0978581.1"/>
    </source>
</evidence>
<dbReference type="InterPro" id="IPR023299">
    <property type="entry name" value="ATPase_P-typ_cyto_dom_N"/>
</dbReference>
<dbReference type="InterPro" id="IPR044492">
    <property type="entry name" value="P_typ_ATPase_HD_dom"/>
</dbReference>
<dbReference type="EC" id="7.6.2.1" evidence="3"/>
<dbReference type="Gene3D" id="3.40.50.1000">
    <property type="entry name" value="HAD superfamily/HAD-like"/>
    <property type="match status" value="1"/>
</dbReference>
<dbReference type="GO" id="GO:0045332">
    <property type="term" value="P:phospholipid translocation"/>
    <property type="evidence" value="ECO:0007669"/>
    <property type="project" value="TreeGrafter"/>
</dbReference>
<dbReference type="Proteomes" id="UP000444721">
    <property type="component" value="Unassembled WGS sequence"/>
</dbReference>
<dbReference type="InterPro" id="IPR001757">
    <property type="entry name" value="P_typ_ATPase"/>
</dbReference>
<dbReference type="PRINTS" id="PR00119">
    <property type="entry name" value="CATATPASE"/>
</dbReference>
<feature type="domain" description="P-type ATPase A" evidence="14">
    <location>
        <begin position="3"/>
        <end position="144"/>
    </location>
</feature>
<dbReference type="GeneID" id="68109619"/>
<feature type="transmembrane region" description="Helical" evidence="13">
    <location>
        <begin position="804"/>
        <end position="823"/>
    </location>
</feature>
<keyword evidence="6" id="KW-0547">Nucleotide-binding</keyword>
<dbReference type="GO" id="GO:0005886">
    <property type="term" value="C:plasma membrane"/>
    <property type="evidence" value="ECO:0007669"/>
    <property type="project" value="TreeGrafter"/>
</dbReference>
<feature type="transmembrane region" description="Helical" evidence="13">
    <location>
        <begin position="835"/>
        <end position="852"/>
    </location>
</feature>
<dbReference type="InterPro" id="IPR036412">
    <property type="entry name" value="HAD-like_sf"/>
</dbReference>
<dbReference type="SUPFAM" id="SSF56784">
    <property type="entry name" value="HAD-like"/>
    <property type="match status" value="1"/>
</dbReference>
<evidence type="ECO:0000256" key="7">
    <source>
        <dbReference type="ARBA" id="ARBA00022840"/>
    </source>
</evidence>
<comment type="catalytic activity">
    <reaction evidence="12">
        <text>ATP + H2O + phospholipidSide 1 = ADP + phosphate + phospholipidSide 2.</text>
        <dbReference type="EC" id="7.6.2.1"/>
    </reaction>
</comment>
<evidence type="ECO:0000256" key="1">
    <source>
        <dbReference type="ARBA" id="ARBA00004141"/>
    </source>
</evidence>
<dbReference type="Pfam" id="PF00122">
    <property type="entry name" value="E1-E2_ATPase"/>
    <property type="match status" value="1"/>
</dbReference>
<evidence type="ECO:0000256" key="9">
    <source>
        <dbReference type="ARBA" id="ARBA00022967"/>
    </source>
</evidence>
<evidence type="ECO:0000313" key="17">
    <source>
        <dbReference type="Proteomes" id="UP000444721"/>
    </source>
</evidence>
<keyword evidence="9" id="KW-1278">Translocase</keyword>
<proteinExistence type="inferred from homology"/>
<dbReference type="SUPFAM" id="SSF81653">
    <property type="entry name" value="Calcium ATPase, transduction domain A"/>
    <property type="match status" value="1"/>
</dbReference>
<dbReference type="SFLD" id="SFLDF00027">
    <property type="entry name" value="p-type_atpase"/>
    <property type="match status" value="1"/>
</dbReference>
<evidence type="ECO:0000256" key="3">
    <source>
        <dbReference type="ARBA" id="ARBA00012189"/>
    </source>
</evidence>
<protein>
    <recommendedName>
        <fullName evidence="3">P-type phospholipid transporter</fullName>
        <ecNumber evidence="3">7.6.2.1</ecNumber>
    </recommendedName>
</protein>
<dbReference type="GO" id="GO:0016887">
    <property type="term" value="F:ATP hydrolysis activity"/>
    <property type="evidence" value="ECO:0007669"/>
    <property type="project" value="InterPro"/>
</dbReference>
<dbReference type="OMA" id="CMEHESS"/>
<dbReference type="InterPro" id="IPR018303">
    <property type="entry name" value="ATPase_P-typ_P_site"/>
</dbReference>
<dbReference type="RefSeq" id="XP_044563294.1">
    <property type="nucleotide sequence ID" value="XM_044705592.1"/>
</dbReference>
<dbReference type="PANTHER" id="PTHR24092">
    <property type="entry name" value="PROBABLE PHOSPHOLIPID-TRANSPORTING ATPASE"/>
    <property type="match status" value="1"/>
</dbReference>
<dbReference type="InterPro" id="IPR008250">
    <property type="entry name" value="ATPase_P-typ_transduc_dom_A_sf"/>
</dbReference>
<dbReference type="SFLD" id="SFLDG00002">
    <property type="entry name" value="C1.7:_P-type_atpase_like"/>
    <property type="match status" value="1"/>
</dbReference>